<evidence type="ECO:0000256" key="2">
    <source>
        <dbReference type="SAM" id="Phobius"/>
    </source>
</evidence>
<comment type="caution">
    <text evidence="3">The sequence shown here is derived from an EMBL/GenBank/DDBJ whole genome shotgun (WGS) entry which is preliminary data.</text>
</comment>
<feature type="region of interest" description="Disordered" evidence="1">
    <location>
        <begin position="1"/>
        <end position="81"/>
    </location>
</feature>
<reference evidence="3 4" key="1">
    <citation type="submission" date="2020-02" db="EMBL/GenBank/DDBJ databases">
        <title>Rhodobacter algicola sp. nov., isolated from microalga culture.</title>
        <authorList>
            <person name="Park C.-Y."/>
        </authorList>
    </citation>
    <scope>NUCLEOTIDE SEQUENCE [LARGE SCALE GENOMIC DNA]</scope>
    <source>
        <strain evidence="3 4">ETT8</strain>
    </source>
</reference>
<evidence type="ECO:0000313" key="4">
    <source>
        <dbReference type="Proteomes" id="UP000481421"/>
    </source>
</evidence>
<keyword evidence="2" id="KW-0812">Transmembrane</keyword>
<name>A0A6B3RTP3_9RHOB</name>
<feature type="transmembrane region" description="Helical" evidence="2">
    <location>
        <begin position="89"/>
        <end position="107"/>
    </location>
</feature>
<keyword evidence="4" id="KW-1185">Reference proteome</keyword>
<dbReference type="Proteomes" id="UP000481421">
    <property type="component" value="Unassembled WGS sequence"/>
</dbReference>
<dbReference type="AlphaFoldDB" id="A0A6B3RTP3"/>
<accession>A0A6B3RTP3</accession>
<gene>
    <name evidence="3" type="ORF">G3572_21560</name>
</gene>
<dbReference type="EMBL" id="JAAIKE010000020">
    <property type="protein sequence ID" value="NEX48783.1"/>
    <property type="molecule type" value="Genomic_DNA"/>
</dbReference>
<protein>
    <submittedName>
        <fullName evidence="3">Uncharacterized protein</fullName>
    </submittedName>
</protein>
<keyword evidence="2" id="KW-0472">Membrane</keyword>
<evidence type="ECO:0000256" key="1">
    <source>
        <dbReference type="SAM" id="MobiDB-lite"/>
    </source>
</evidence>
<dbReference type="RefSeq" id="WP_164615734.1">
    <property type="nucleotide sequence ID" value="NZ_JAAIKE010000020.1"/>
</dbReference>
<keyword evidence="2" id="KW-1133">Transmembrane helix</keyword>
<proteinExistence type="predicted"/>
<sequence>MTLWRKDAGRSPPANPDTLRQRIDLGSGADKIDYPDPAAAPLGTDDEASGHPVTQEQLDMALATETRSKGGPSPLQSGRQENPVSNFRFVVLLVIAGAALIALTILLTS</sequence>
<evidence type="ECO:0000313" key="3">
    <source>
        <dbReference type="EMBL" id="NEX48783.1"/>
    </source>
</evidence>
<organism evidence="3 4">
    <name type="scientific">Pseudotabrizicola algicola</name>
    <dbReference type="NCBI Taxonomy" id="2709381"/>
    <lineage>
        <taxon>Bacteria</taxon>
        <taxon>Pseudomonadati</taxon>
        <taxon>Pseudomonadota</taxon>
        <taxon>Alphaproteobacteria</taxon>
        <taxon>Rhodobacterales</taxon>
        <taxon>Paracoccaceae</taxon>
        <taxon>Pseudotabrizicola</taxon>
    </lineage>
</organism>